<comment type="caution">
    <text evidence="3">The sequence shown here is derived from an EMBL/GenBank/DDBJ whole genome shotgun (WGS) entry which is preliminary data.</text>
</comment>
<dbReference type="InterPro" id="IPR035897">
    <property type="entry name" value="Toll_tir_struct_dom_sf"/>
</dbReference>
<reference evidence="3" key="1">
    <citation type="submission" date="2021-02" db="EMBL/GenBank/DDBJ databases">
        <authorList>
            <person name="Nowell W R."/>
        </authorList>
    </citation>
    <scope>NUCLEOTIDE SEQUENCE</scope>
</reference>
<dbReference type="PANTHER" id="PTHR46270">
    <property type="entry name" value="ARMADILLO-TYPE FOLD-RELATED"/>
    <property type="match status" value="1"/>
</dbReference>
<dbReference type="SUPFAM" id="SSF52200">
    <property type="entry name" value="Toll/Interleukin receptor TIR domain"/>
    <property type="match status" value="1"/>
</dbReference>
<sequence length="238" mass="27065">MSIDMAASNLTQGQHIMFSYGWDIQKDVLEIYHRLQTHNIPVWMDIQGGMKNYLSVSMSEAIENSAAICCFITSKYQSSPYCKKELLYAQDCQKQLIPCLMDADPTWKPTEWLGYAIIDIMYIDFRDLLTNKTPENFEAKCELLINRIKRTVNPSALGTVKHPPLPLPETQSSPFEEQNPEGFQMCSTSISSSSTPSPRYSPVPQTLCNENDTIPTNDSKENVSSYFDKYLPHPSHFS</sequence>
<organism evidence="3 4">
    <name type="scientific">Rotaria magnacalcarata</name>
    <dbReference type="NCBI Taxonomy" id="392030"/>
    <lineage>
        <taxon>Eukaryota</taxon>
        <taxon>Metazoa</taxon>
        <taxon>Spiralia</taxon>
        <taxon>Gnathifera</taxon>
        <taxon>Rotifera</taxon>
        <taxon>Eurotatoria</taxon>
        <taxon>Bdelloidea</taxon>
        <taxon>Philodinida</taxon>
        <taxon>Philodinidae</taxon>
        <taxon>Rotaria</taxon>
    </lineage>
</organism>
<dbReference type="Pfam" id="PF13676">
    <property type="entry name" value="TIR_2"/>
    <property type="match status" value="1"/>
</dbReference>
<dbReference type="Gene3D" id="3.40.50.10140">
    <property type="entry name" value="Toll/interleukin-1 receptor homology (TIR) domain"/>
    <property type="match status" value="1"/>
</dbReference>
<accession>A0A816V512</accession>
<name>A0A816V512_9BILA</name>
<dbReference type="GO" id="GO:0007165">
    <property type="term" value="P:signal transduction"/>
    <property type="evidence" value="ECO:0007669"/>
    <property type="project" value="InterPro"/>
</dbReference>
<dbReference type="EMBL" id="CAJNRG010009042">
    <property type="protein sequence ID" value="CAF2109529.1"/>
    <property type="molecule type" value="Genomic_DNA"/>
</dbReference>
<feature type="domain" description="TIR" evidence="2">
    <location>
        <begin position="16"/>
        <end position="137"/>
    </location>
</feature>
<evidence type="ECO:0000259" key="2">
    <source>
        <dbReference type="Pfam" id="PF13676"/>
    </source>
</evidence>
<dbReference type="PANTHER" id="PTHR46270:SF2">
    <property type="entry name" value="TIR DOMAIN-CONTAINING PROTEIN"/>
    <property type="match status" value="1"/>
</dbReference>
<protein>
    <recommendedName>
        <fullName evidence="2">TIR domain-containing protein</fullName>
    </recommendedName>
</protein>
<dbReference type="InterPro" id="IPR000157">
    <property type="entry name" value="TIR_dom"/>
</dbReference>
<feature type="compositionally biased region" description="Polar residues" evidence="1">
    <location>
        <begin position="206"/>
        <end position="225"/>
    </location>
</feature>
<dbReference type="AlphaFoldDB" id="A0A816V512"/>
<gene>
    <name evidence="3" type="ORF">XDN619_LOCUS20465</name>
</gene>
<evidence type="ECO:0000256" key="1">
    <source>
        <dbReference type="SAM" id="MobiDB-lite"/>
    </source>
</evidence>
<feature type="region of interest" description="Disordered" evidence="1">
    <location>
        <begin position="157"/>
        <end position="238"/>
    </location>
</feature>
<proteinExistence type="predicted"/>
<feature type="compositionally biased region" description="Low complexity" evidence="1">
    <location>
        <begin position="187"/>
        <end position="204"/>
    </location>
</feature>
<dbReference type="Proteomes" id="UP000663887">
    <property type="component" value="Unassembled WGS sequence"/>
</dbReference>
<evidence type="ECO:0000313" key="4">
    <source>
        <dbReference type="Proteomes" id="UP000663887"/>
    </source>
</evidence>
<evidence type="ECO:0000313" key="3">
    <source>
        <dbReference type="EMBL" id="CAF2109529.1"/>
    </source>
</evidence>